<dbReference type="InterPro" id="IPR011701">
    <property type="entry name" value="MFS"/>
</dbReference>
<dbReference type="Pfam" id="PF07690">
    <property type="entry name" value="MFS_1"/>
    <property type="match status" value="1"/>
</dbReference>
<dbReference type="Proteomes" id="UP000189580">
    <property type="component" value="Chromosome b"/>
</dbReference>
<evidence type="ECO:0000256" key="2">
    <source>
        <dbReference type="ARBA" id="ARBA00022448"/>
    </source>
</evidence>
<dbReference type="OrthoDB" id="3639251at2759"/>
<protein>
    <submittedName>
        <fullName evidence="7">Fen2p</fullName>
    </submittedName>
</protein>
<dbReference type="PANTHER" id="PTHR43791">
    <property type="entry name" value="PERMEASE-RELATED"/>
    <property type="match status" value="1"/>
</dbReference>
<keyword evidence="2" id="KW-0813">Transport</keyword>
<dbReference type="RefSeq" id="XP_018736889.1">
    <property type="nucleotide sequence ID" value="XM_018878925.1"/>
</dbReference>
<dbReference type="FunFam" id="1.20.1250.20:FF:000386">
    <property type="entry name" value="MFS general substrate transporter"/>
    <property type="match status" value="1"/>
</dbReference>
<evidence type="ECO:0000256" key="1">
    <source>
        <dbReference type="ARBA" id="ARBA00004141"/>
    </source>
</evidence>
<feature type="transmembrane region" description="Helical" evidence="6">
    <location>
        <begin position="210"/>
        <end position="231"/>
    </location>
</feature>
<keyword evidence="8" id="KW-1185">Reference proteome</keyword>
<evidence type="ECO:0000256" key="5">
    <source>
        <dbReference type="ARBA" id="ARBA00023136"/>
    </source>
</evidence>
<dbReference type="InterPro" id="IPR036259">
    <property type="entry name" value="MFS_trans_sf"/>
</dbReference>
<dbReference type="PANTHER" id="PTHR43791:SF4">
    <property type="entry name" value="PANTOTHENATE TRANSPORTER FEN2"/>
    <property type="match status" value="1"/>
</dbReference>
<reference evidence="7 8" key="1">
    <citation type="submission" date="2016-02" db="EMBL/GenBank/DDBJ databases">
        <title>Complete genome sequence and transcriptome regulation of the pentose utilising yeast Sugiyamaella lignohabitans.</title>
        <authorList>
            <person name="Bellasio M."/>
            <person name="Peymann A."/>
            <person name="Valli M."/>
            <person name="Sipitzky M."/>
            <person name="Graf A."/>
            <person name="Sauer M."/>
            <person name="Marx H."/>
            <person name="Mattanovich D."/>
        </authorList>
    </citation>
    <scope>NUCLEOTIDE SEQUENCE [LARGE SCALE GENOMIC DNA]</scope>
    <source>
        <strain evidence="7 8">CBS 10342</strain>
    </source>
</reference>
<keyword evidence="4 6" id="KW-1133">Transmembrane helix</keyword>
<comment type="subcellular location">
    <subcellularLocation>
        <location evidence="1">Membrane</location>
        <topology evidence="1">Multi-pass membrane protein</topology>
    </subcellularLocation>
</comment>
<gene>
    <name evidence="7" type="primary">FEN2</name>
    <name evidence="7" type="ORF">AWJ20_2000</name>
</gene>
<dbReference type="KEGG" id="slb:AWJ20_2000"/>
<dbReference type="AlphaFoldDB" id="A0A167ESQ1"/>
<dbReference type="GO" id="GO:0005886">
    <property type="term" value="C:plasma membrane"/>
    <property type="evidence" value="ECO:0007669"/>
    <property type="project" value="TreeGrafter"/>
</dbReference>
<dbReference type="EMBL" id="CP014503">
    <property type="protein sequence ID" value="ANB14412.1"/>
    <property type="molecule type" value="Genomic_DNA"/>
</dbReference>
<evidence type="ECO:0000313" key="7">
    <source>
        <dbReference type="EMBL" id="ANB14412.1"/>
    </source>
</evidence>
<feature type="transmembrane region" description="Helical" evidence="6">
    <location>
        <begin position="115"/>
        <end position="135"/>
    </location>
</feature>
<organism evidence="7 8">
    <name type="scientific">Sugiyamaella lignohabitans</name>
    <dbReference type="NCBI Taxonomy" id="796027"/>
    <lineage>
        <taxon>Eukaryota</taxon>
        <taxon>Fungi</taxon>
        <taxon>Dikarya</taxon>
        <taxon>Ascomycota</taxon>
        <taxon>Saccharomycotina</taxon>
        <taxon>Dipodascomycetes</taxon>
        <taxon>Dipodascales</taxon>
        <taxon>Trichomonascaceae</taxon>
        <taxon>Sugiyamaella</taxon>
    </lineage>
</organism>
<evidence type="ECO:0000256" key="3">
    <source>
        <dbReference type="ARBA" id="ARBA00022692"/>
    </source>
</evidence>
<name>A0A167ESQ1_9ASCO</name>
<dbReference type="GO" id="GO:0098717">
    <property type="term" value="P:pantothenate import across plasma membrane"/>
    <property type="evidence" value="ECO:0007669"/>
    <property type="project" value="TreeGrafter"/>
</dbReference>
<feature type="transmembrane region" description="Helical" evidence="6">
    <location>
        <begin position="155"/>
        <end position="174"/>
    </location>
</feature>
<keyword evidence="5 6" id="KW-0472">Membrane</keyword>
<accession>A0A167ESQ1</accession>
<proteinExistence type="predicted"/>
<feature type="transmembrane region" description="Helical" evidence="6">
    <location>
        <begin position="186"/>
        <end position="204"/>
    </location>
</feature>
<dbReference type="GO" id="GO:0015233">
    <property type="term" value="F:pantothenate transmembrane transporter activity"/>
    <property type="evidence" value="ECO:0007669"/>
    <property type="project" value="TreeGrafter"/>
</dbReference>
<feature type="transmembrane region" description="Helical" evidence="6">
    <location>
        <begin position="50"/>
        <end position="70"/>
    </location>
</feature>
<feature type="transmembrane region" description="Helical" evidence="6">
    <location>
        <begin position="15"/>
        <end position="38"/>
    </location>
</feature>
<evidence type="ECO:0000313" key="8">
    <source>
        <dbReference type="Proteomes" id="UP000189580"/>
    </source>
</evidence>
<evidence type="ECO:0000256" key="6">
    <source>
        <dbReference type="SAM" id="Phobius"/>
    </source>
</evidence>
<evidence type="ECO:0000256" key="4">
    <source>
        <dbReference type="ARBA" id="ARBA00022989"/>
    </source>
</evidence>
<feature type="transmembrane region" description="Helical" evidence="6">
    <location>
        <begin position="276"/>
        <end position="296"/>
    </location>
</feature>
<dbReference type="GeneID" id="30033865"/>
<sequence>MLGSWYKKNELGKRAAIFVSVGDIGSMAGGWIQAGLFARLDGHGLPAWRLIFIVVFAMTIPFVFLGLIAIPDLPRHENAWFLSDEEKKLAIDRLQRHVPTETMSLRVVWRAVKSWQFWLMPFIFFLYGVSVQMLGNNVMPLWMKSRGYTVVQMNNYPTVIFAFAIVGTLGYSFLSDRLGSRWQASVAIGFTFTLCCPILLSNNVPDGAKFFAFFFLGTCLAPQALWFTWCADVTSHDLYLRSITTGWMNAIDEAFIAWWPIVFYPVTDAPTFRTGYIASLVLGTLIVPTVGAIVYLDRRDQRLHYDADSDDEQTPIEGVGHNSSQRSILANDASKLQSNYNSIEVTI</sequence>
<keyword evidence="3 6" id="KW-0812">Transmembrane</keyword>
<dbReference type="SUPFAM" id="SSF103473">
    <property type="entry name" value="MFS general substrate transporter"/>
    <property type="match status" value="1"/>
</dbReference>
<dbReference type="Gene3D" id="1.20.1250.20">
    <property type="entry name" value="MFS general substrate transporter like domains"/>
    <property type="match status" value="2"/>
</dbReference>